<evidence type="ECO:0000256" key="3">
    <source>
        <dbReference type="ARBA" id="ARBA00022776"/>
    </source>
</evidence>
<evidence type="ECO:0000256" key="5">
    <source>
        <dbReference type="ARBA" id="ARBA00023306"/>
    </source>
</evidence>
<keyword evidence="6" id="KW-0175">Coiled coil</keyword>
<dbReference type="PANTHER" id="PTHR18937:SF12">
    <property type="entry name" value="STRUCTURAL MAINTENANCE OF CHROMOSOMES PROTEIN"/>
    <property type="match status" value="1"/>
</dbReference>
<evidence type="ECO:0000313" key="9">
    <source>
        <dbReference type="Proteomes" id="UP000186817"/>
    </source>
</evidence>
<evidence type="ECO:0000256" key="6">
    <source>
        <dbReference type="SAM" id="Coils"/>
    </source>
</evidence>
<dbReference type="Proteomes" id="UP000186817">
    <property type="component" value="Unassembled WGS sequence"/>
</dbReference>
<dbReference type="InterPro" id="IPR027417">
    <property type="entry name" value="P-loop_NTPase"/>
</dbReference>
<protein>
    <submittedName>
        <fullName evidence="8">Structural maintenance of chromosomes protein 1</fullName>
    </submittedName>
</protein>
<feature type="coiled-coil region" evidence="6">
    <location>
        <begin position="45"/>
        <end position="213"/>
    </location>
</feature>
<dbReference type="GO" id="GO:0008278">
    <property type="term" value="C:cohesin complex"/>
    <property type="evidence" value="ECO:0007669"/>
    <property type="project" value="TreeGrafter"/>
</dbReference>
<dbReference type="GO" id="GO:0051301">
    <property type="term" value="P:cell division"/>
    <property type="evidence" value="ECO:0007669"/>
    <property type="project" value="UniProtKB-KW"/>
</dbReference>
<evidence type="ECO:0000256" key="1">
    <source>
        <dbReference type="ARBA" id="ARBA00004123"/>
    </source>
</evidence>
<dbReference type="GO" id="GO:0003677">
    <property type="term" value="F:DNA binding"/>
    <property type="evidence" value="ECO:0007669"/>
    <property type="project" value="TreeGrafter"/>
</dbReference>
<evidence type="ECO:0000259" key="7">
    <source>
        <dbReference type="Pfam" id="PF02463"/>
    </source>
</evidence>
<dbReference type="EMBL" id="LSRX01000302">
    <property type="protein sequence ID" value="OLQ01177.1"/>
    <property type="molecule type" value="Genomic_DNA"/>
</dbReference>
<organism evidence="8 9">
    <name type="scientific">Symbiodinium microadriaticum</name>
    <name type="common">Dinoflagellate</name>
    <name type="synonym">Zooxanthella microadriatica</name>
    <dbReference type="NCBI Taxonomy" id="2951"/>
    <lineage>
        <taxon>Eukaryota</taxon>
        <taxon>Sar</taxon>
        <taxon>Alveolata</taxon>
        <taxon>Dinophyceae</taxon>
        <taxon>Suessiales</taxon>
        <taxon>Symbiodiniaceae</taxon>
        <taxon>Symbiodinium</taxon>
    </lineage>
</organism>
<evidence type="ECO:0000256" key="4">
    <source>
        <dbReference type="ARBA" id="ARBA00023242"/>
    </source>
</evidence>
<dbReference type="PANTHER" id="PTHR18937">
    <property type="entry name" value="STRUCTURAL MAINTENANCE OF CHROMOSOMES SMC FAMILY MEMBER"/>
    <property type="match status" value="1"/>
</dbReference>
<accession>A0A1Q9E193</accession>
<keyword evidence="5" id="KW-0131">Cell cycle</keyword>
<dbReference type="OMA" id="KRFFPME"/>
<evidence type="ECO:0000313" key="8">
    <source>
        <dbReference type="EMBL" id="OLQ01177.1"/>
    </source>
</evidence>
<keyword evidence="4" id="KW-0539">Nucleus</keyword>
<gene>
    <name evidence="8" type="primary">psm1</name>
    <name evidence="8" type="ORF">AK812_SmicGene16105</name>
</gene>
<proteinExistence type="predicted"/>
<dbReference type="GO" id="GO:0005634">
    <property type="term" value="C:nucleus"/>
    <property type="evidence" value="ECO:0007669"/>
    <property type="project" value="UniProtKB-SubCell"/>
</dbReference>
<name>A0A1Q9E193_SYMMI</name>
<keyword evidence="3" id="KW-0498">Mitosis</keyword>
<evidence type="ECO:0000256" key="2">
    <source>
        <dbReference type="ARBA" id="ARBA00022618"/>
    </source>
</evidence>
<feature type="domain" description="RecF/RecN/SMC N-terminal" evidence="7">
    <location>
        <begin position="155"/>
        <end position="502"/>
    </location>
</feature>
<dbReference type="InterPro" id="IPR003395">
    <property type="entry name" value="RecF/RecN/SMC_N"/>
</dbReference>
<keyword evidence="9" id="KW-1185">Reference proteome</keyword>
<dbReference type="OrthoDB" id="5575062at2759"/>
<dbReference type="AlphaFoldDB" id="A0A1Q9E193"/>
<keyword evidence="2" id="KW-0132">Cell division</keyword>
<dbReference type="Gene3D" id="3.40.50.300">
    <property type="entry name" value="P-loop containing nucleotide triphosphate hydrolases"/>
    <property type="match status" value="1"/>
</dbReference>
<sequence>MCAAVISLCQQRQRPQLRQLSATQAAHAKEQKKLTKQIEEFGARLNKGEAAYAAVRKEKEGLEAELLKLGKAHFKKLNSELGVDVREVLTREEREKQKLRSEIEQYEDHLRRVSAEATRAEQRYRSSHRLDQFKQDLQQYQRDRGLAEQRSVELQELQTQSAAKVQAADERVRKAKEQKEKFEDSNKLGRTDIYKLKVQADDAKKRLKRQNEKVKTIFSMICAIFRECRDRGIDLPLRHPDTSAMDKVLEREQEIDDMPLKDLENACRSVSVDFVNLPEDKKELAEHSRVTDTKTVETEYAEQVAEISRELEEINPNMRAIQECEVEEGKLREIRRDADKASIESQRLLREFESVKAERVSRFMKCFKHIEDKINPYYKELTAYDGFEGGSAYLDLDDAEEPYNGGITFTACPPGKRFFPMELLSGGERSMASMALLFALHSFRPPPFMILDEVDAPFDKKNTGSLVSYLKRLSFQCIVISLKDTFFSHSDSIVGVYKDKAKQTSGILSLSLARLGKLAEGPGAQAPLTDSFAER</sequence>
<comment type="caution">
    <text evidence="8">The sequence shown here is derived from an EMBL/GenBank/DDBJ whole genome shotgun (WGS) entry which is preliminary data.</text>
</comment>
<dbReference type="GO" id="GO:0007062">
    <property type="term" value="P:sister chromatid cohesion"/>
    <property type="evidence" value="ECO:0007669"/>
    <property type="project" value="TreeGrafter"/>
</dbReference>
<dbReference type="SUPFAM" id="SSF52540">
    <property type="entry name" value="P-loop containing nucleoside triphosphate hydrolases"/>
    <property type="match status" value="1"/>
</dbReference>
<dbReference type="Pfam" id="PF02463">
    <property type="entry name" value="SMC_N"/>
    <property type="match status" value="1"/>
</dbReference>
<reference evidence="8 9" key="1">
    <citation type="submission" date="2016-02" db="EMBL/GenBank/DDBJ databases">
        <title>Genome analysis of coral dinoflagellate symbionts highlights evolutionary adaptations to a symbiotic lifestyle.</title>
        <authorList>
            <person name="Aranda M."/>
            <person name="Li Y."/>
            <person name="Liew Y.J."/>
            <person name="Baumgarten S."/>
            <person name="Simakov O."/>
            <person name="Wilson M."/>
            <person name="Piel J."/>
            <person name="Ashoor H."/>
            <person name="Bougouffa S."/>
            <person name="Bajic V.B."/>
            <person name="Ryu T."/>
            <person name="Ravasi T."/>
            <person name="Bayer T."/>
            <person name="Micklem G."/>
            <person name="Kim H."/>
            <person name="Bhak J."/>
            <person name="Lajeunesse T.C."/>
            <person name="Voolstra C.R."/>
        </authorList>
    </citation>
    <scope>NUCLEOTIDE SEQUENCE [LARGE SCALE GENOMIC DNA]</scope>
    <source>
        <strain evidence="8 9">CCMP2467</strain>
    </source>
</reference>
<comment type="subcellular location">
    <subcellularLocation>
        <location evidence="1">Nucleus</location>
    </subcellularLocation>
</comment>
<feature type="coiled-coil region" evidence="6">
    <location>
        <begin position="331"/>
        <end position="358"/>
    </location>
</feature>